<sequence length="106" mass="10971">MAIGVSFVSLFLPPHTVLTVGTTDSSTTTDGSEVGVCVSSAFSAFSASTASTASAAWVLSGPCAPLYGAFRRRAVVGCLPALALTLSSTREKTYRPLVLRHLTTFV</sequence>
<comment type="caution">
    <text evidence="2">The sequence shown here is derived from an EMBL/GenBank/DDBJ whole genome shotgun (WGS) entry which is preliminary data.</text>
</comment>
<gene>
    <name evidence="2" type="ORF">B0J11DRAFT_258566</name>
</gene>
<evidence type="ECO:0000256" key="1">
    <source>
        <dbReference type="SAM" id="SignalP"/>
    </source>
</evidence>
<feature type="signal peptide" evidence="1">
    <location>
        <begin position="1"/>
        <end position="19"/>
    </location>
</feature>
<keyword evidence="1" id="KW-0732">Signal</keyword>
<dbReference type="AlphaFoldDB" id="A0A9P9E4Y2"/>
<organism evidence="2 3">
    <name type="scientific">Dendryphion nanum</name>
    <dbReference type="NCBI Taxonomy" id="256645"/>
    <lineage>
        <taxon>Eukaryota</taxon>
        <taxon>Fungi</taxon>
        <taxon>Dikarya</taxon>
        <taxon>Ascomycota</taxon>
        <taxon>Pezizomycotina</taxon>
        <taxon>Dothideomycetes</taxon>
        <taxon>Pleosporomycetidae</taxon>
        <taxon>Pleosporales</taxon>
        <taxon>Torulaceae</taxon>
        <taxon>Dendryphion</taxon>
    </lineage>
</organism>
<dbReference type="EMBL" id="JAGMWT010000004">
    <property type="protein sequence ID" value="KAH7130662.1"/>
    <property type="molecule type" value="Genomic_DNA"/>
</dbReference>
<dbReference type="Proteomes" id="UP000700596">
    <property type="component" value="Unassembled WGS sequence"/>
</dbReference>
<evidence type="ECO:0000313" key="3">
    <source>
        <dbReference type="Proteomes" id="UP000700596"/>
    </source>
</evidence>
<proteinExistence type="predicted"/>
<evidence type="ECO:0000313" key="2">
    <source>
        <dbReference type="EMBL" id="KAH7130662.1"/>
    </source>
</evidence>
<reference evidence="2" key="1">
    <citation type="journal article" date="2021" name="Nat. Commun.">
        <title>Genetic determinants of endophytism in the Arabidopsis root mycobiome.</title>
        <authorList>
            <person name="Mesny F."/>
            <person name="Miyauchi S."/>
            <person name="Thiergart T."/>
            <person name="Pickel B."/>
            <person name="Atanasova L."/>
            <person name="Karlsson M."/>
            <person name="Huettel B."/>
            <person name="Barry K.W."/>
            <person name="Haridas S."/>
            <person name="Chen C."/>
            <person name="Bauer D."/>
            <person name="Andreopoulos W."/>
            <person name="Pangilinan J."/>
            <person name="LaButti K."/>
            <person name="Riley R."/>
            <person name="Lipzen A."/>
            <person name="Clum A."/>
            <person name="Drula E."/>
            <person name="Henrissat B."/>
            <person name="Kohler A."/>
            <person name="Grigoriev I.V."/>
            <person name="Martin F.M."/>
            <person name="Hacquard S."/>
        </authorList>
    </citation>
    <scope>NUCLEOTIDE SEQUENCE</scope>
    <source>
        <strain evidence="2">MPI-CAGE-CH-0243</strain>
    </source>
</reference>
<protein>
    <recommendedName>
        <fullName evidence="4">Secreted protein</fullName>
    </recommendedName>
</protein>
<accession>A0A9P9E4Y2</accession>
<name>A0A9P9E4Y2_9PLEO</name>
<keyword evidence="3" id="KW-1185">Reference proteome</keyword>
<feature type="chain" id="PRO_5040160887" description="Secreted protein" evidence="1">
    <location>
        <begin position="20"/>
        <end position="106"/>
    </location>
</feature>
<evidence type="ECO:0008006" key="4">
    <source>
        <dbReference type="Google" id="ProtNLM"/>
    </source>
</evidence>